<organism evidence="1 2">
    <name type="scientific">Pangasius djambal</name>
    <dbReference type="NCBI Taxonomy" id="1691987"/>
    <lineage>
        <taxon>Eukaryota</taxon>
        <taxon>Metazoa</taxon>
        <taxon>Chordata</taxon>
        <taxon>Craniata</taxon>
        <taxon>Vertebrata</taxon>
        <taxon>Euteleostomi</taxon>
        <taxon>Actinopterygii</taxon>
        <taxon>Neopterygii</taxon>
        <taxon>Teleostei</taxon>
        <taxon>Ostariophysi</taxon>
        <taxon>Siluriformes</taxon>
        <taxon>Pangasiidae</taxon>
        <taxon>Pangasius</taxon>
    </lineage>
</organism>
<proteinExistence type="predicted"/>
<accession>A0ACC5Z563</accession>
<dbReference type="Proteomes" id="UP000830395">
    <property type="component" value="Chromosome 18"/>
</dbReference>
<keyword evidence="2" id="KW-1185">Reference proteome</keyword>
<dbReference type="EMBL" id="CM040992">
    <property type="protein sequence ID" value="MCJ8742908.1"/>
    <property type="molecule type" value="Genomic_DNA"/>
</dbReference>
<comment type="caution">
    <text evidence="1">The sequence shown here is derived from an EMBL/GenBank/DDBJ whole genome shotgun (WGS) entry which is preliminary data.</text>
</comment>
<gene>
    <name evidence="1" type="ORF">PDJAM_G00087660</name>
</gene>
<reference evidence="1" key="1">
    <citation type="submission" date="2020-02" db="EMBL/GenBank/DDBJ databases">
        <title>Genome sequencing of the panga catfish, Pangasius djambal.</title>
        <authorList>
            <person name="Wen M."/>
            <person name="Zahm M."/>
            <person name="Roques C."/>
            <person name="Cabau C."/>
            <person name="Klopp C."/>
            <person name="Donnadieu C."/>
            <person name="Jouanno E."/>
            <person name="Avarre J.-C."/>
            <person name="Campet M."/>
            <person name="Ha T."/>
            <person name="Dugue R."/>
            <person name="Lampietro C."/>
            <person name="Louis A."/>
            <person name="Herpin A."/>
            <person name="Echchiki A."/>
            <person name="Berthelot C."/>
            <person name="Parey E."/>
            <person name="Roest-Crollius H."/>
            <person name="Braasch I."/>
            <person name="Postlethwait J.H."/>
            <person name="Bobe J."/>
            <person name="Montfort J."/>
            <person name="Bouchez O."/>
            <person name="Begum T."/>
            <person name="Schartl M."/>
            <person name="Gustiano R."/>
            <person name="Guiguen Y."/>
        </authorList>
    </citation>
    <scope>NUCLEOTIDE SEQUENCE</scope>
    <source>
        <strain evidence="1">Pdj_M5554</strain>
    </source>
</reference>
<sequence length="1065" mass="115178">MSRVTAGPHPCSGRVEMFHGDSWSTVCDADFDQQDAEVVCRELGCGIPVEVLGSAAFGGGEGHTEARLVNGSDSCSGRVELQYLSEWGTVCAVRWDMRAADVLCAQLDCGSAVAVVEVDWFGEGSGHIWADVFDCQGKETHLSQCGISSWSRAACSHKHDAGVICNGSMAFHEGRVRLSGGSKCQGEVEIYFRQDWRRVLLDSWSLSEASVLCRQLGCGSVLNYRSSPSTTEHKHMCVTGFRCSGSEAHLGYCSSAQPVNCSSGEQLYITCSDSVRLVNGGSRCVGRVEVLQDGQWGTVCGGGWDMKDAAVVCGELRCGEAVNAPQYGHFGRGSGPIWMVFVDCSGSESTLKDCRSSGRGDYCGHHRDAGVTCSGQNSRLTAGPHRCSGRVEVFHGDSWSTVCDADFDQQDAEVVCRGLDCGIPVEVLGSAAFGRGEGQMDDETVNMVCRELNCGRSGSLSNAEARVKSAPNWLDYLKCRKHDSNLWQCPSSPWGQNSCDNRDEVARITCTGEYLRLTAGPHRCSGRVEVFHGGSWSTVCDADFDQQDAEVVCRELDCGIPVEVLGSAAFGRGEGHTEARLVNGSDSCSGRMELQYLSEWGTVCAVGWDMRAADVLCAQLDCGSAVAVVEVDWFGEGSGHIWADVFDCQGKETHLSQCGISSWSRAACSHKHDAGVICSGSSVALHEGRVRLSGGSECQGEVEIYFRQDWRRVLLESWSLSEASVLCRQLGCGSVLNYRSSPSSTEHKHMCVTGFSCSGSEAHLGNCSSAQPVNCSPGEQLYITCSGIFNPAHSSIRLVGSEGDCAGRLEVFHSGSWGTVCDDSWDIEDVQVVCRQLQCGEAFSTHIPAWFGPGTGSIWLNEVECEGNETSLWNCRFQLSEEGECGHQEDVGVVCSEFKEIRLTEGCEGNLEVFYNGTWGNVCHNQMDDETVNMVCQELNCGRSGSLSNAEARVTSAPNWLDYLKCRKHDANLWQCPSSPWGQNSCDNRDEVARITCTAQMWPLPSPNQSTSTTATALPQSSCAQRTSAALISQPTAQTVPHSLRYWSSTRPEQESDPFTSRASV</sequence>
<name>A0ACC5Z563_9TELE</name>
<protein>
    <submittedName>
        <fullName evidence="1">Uncharacterized protein</fullName>
    </submittedName>
</protein>
<evidence type="ECO:0000313" key="1">
    <source>
        <dbReference type="EMBL" id="MCJ8742908.1"/>
    </source>
</evidence>
<evidence type="ECO:0000313" key="2">
    <source>
        <dbReference type="Proteomes" id="UP000830395"/>
    </source>
</evidence>